<dbReference type="Pfam" id="PF02272">
    <property type="entry name" value="DHHA1"/>
    <property type="match status" value="1"/>
</dbReference>
<dbReference type="InterPro" id="IPR003156">
    <property type="entry name" value="DHHA1_dom"/>
</dbReference>
<dbReference type="PANTHER" id="PTHR42146:SF1">
    <property type="entry name" value="OLIGORIBONUCLEASE NRNB"/>
    <property type="match status" value="1"/>
</dbReference>
<dbReference type="Proteomes" id="UP000240325">
    <property type="component" value="Segment"/>
</dbReference>
<organism evidence="2">
    <name type="scientific">Bodo saltans virus</name>
    <dbReference type="NCBI Taxonomy" id="2024608"/>
    <lineage>
        <taxon>Viruses</taxon>
        <taxon>Varidnaviria</taxon>
        <taxon>Bamfordvirae</taxon>
        <taxon>Nucleocytoviricota</taxon>
        <taxon>Megaviricetes</taxon>
        <taxon>Imitervirales</taxon>
        <taxon>Mimiviridae</taxon>
        <taxon>Klosneuvirinae</taxon>
        <taxon>Theiavirus</taxon>
        <taxon>Theiavirus salishense</taxon>
    </lineage>
</organism>
<feature type="domain" description="DHHA1" evidence="1">
    <location>
        <begin position="260"/>
        <end position="299"/>
    </location>
</feature>
<sequence>MQKYNYAIYHKNCLDGFTSLIILLKSKQLMDNSIVAYDMPSTDVAPNGIDNKNVIIMDVAYKYNVLREIVERAKYTVFIDHHVTISEDVKKISEQYKDKLLVVYDLKESGASLTWSFLFKKKKMPLFIRYIKDNDIGEWKLKHTISFIYAIKTNYDTKYSSEVVNLWFKLFDNNIVKSLIKRGKIYSEYANNLLEENSKRYSLELFPSEKIYNDFSEYFTKPGQYKVAVFNGGCPNVSLLGNKIVNEVDCDFALIWTYNMEKKEYIMSLRSKDVDVGKIANIFGGGGHKFASALSIPANKYIIQDLFFKESLPRY</sequence>
<dbReference type="SUPFAM" id="SSF64182">
    <property type="entry name" value="DHH phosphoesterases"/>
    <property type="match status" value="1"/>
</dbReference>
<dbReference type="PANTHER" id="PTHR42146">
    <property type="entry name" value="3',5'-CYCLIC-NUCLEOTIDE PHOSPHODIESTERASE"/>
    <property type="match status" value="1"/>
</dbReference>
<reference evidence="2" key="1">
    <citation type="journal article" date="2017" name="Elife">
        <title>The kinetoplastid-infecting Bodo saltans virus (BsV), a window into the most abundant giant viruses in the sea.</title>
        <authorList>
            <person name="Deeg C.M."/>
            <person name="Chow C.-E.T."/>
            <person name="Suttle C.A."/>
        </authorList>
    </citation>
    <scope>NUCLEOTIDE SEQUENCE</scope>
    <source>
        <strain evidence="2">NG1</strain>
    </source>
</reference>
<name>A0A2H4UTN5_9VIRU</name>
<gene>
    <name evidence="2" type="ORF">BMW23_0255</name>
</gene>
<dbReference type="InterPro" id="IPR052968">
    <property type="entry name" value="Nucleotide_metab_enz"/>
</dbReference>
<dbReference type="InterPro" id="IPR038763">
    <property type="entry name" value="DHH_sf"/>
</dbReference>
<protein>
    <submittedName>
        <fullName evidence="2">PAp phosphatase</fullName>
    </submittedName>
</protein>
<evidence type="ECO:0000313" key="2">
    <source>
        <dbReference type="EMBL" id="ATZ80313.1"/>
    </source>
</evidence>
<accession>A0A2H4UTN5</accession>
<proteinExistence type="predicted"/>
<dbReference type="GO" id="GO:0003676">
    <property type="term" value="F:nucleic acid binding"/>
    <property type="evidence" value="ECO:0007669"/>
    <property type="project" value="InterPro"/>
</dbReference>
<evidence type="ECO:0000313" key="3">
    <source>
        <dbReference type="Proteomes" id="UP000240325"/>
    </source>
</evidence>
<dbReference type="EMBL" id="MF782455">
    <property type="protein sequence ID" value="ATZ80313.1"/>
    <property type="molecule type" value="Genomic_DNA"/>
</dbReference>
<evidence type="ECO:0000259" key="1">
    <source>
        <dbReference type="Pfam" id="PF02272"/>
    </source>
</evidence>
<keyword evidence="3" id="KW-1185">Reference proteome</keyword>
<dbReference type="Gene3D" id="3.10.310.30">
    <property type="match status" value="1"/>
</dbReference>